<organism evidence="5">
    <name type="scientific">hydrothermal vent metagenome</name>
    <dbReference type="NCBI Taxonomy" id="652676"/>
    <lineage>
        <taxon>unclassified sequences</taxon>
        <taxon>metagenomes</taxon>
        <taxon>ecological metagenomes</taxon>
    </lineage>
</organism>
<dbReference type="GO" id="GO:0005840">
    <property type="term" value="C:ribosome"/>
    <property type="evidence" value="ECO:0007669"/>
    <property type="project" value="UniProtKB-KW"/>
</dbReference>
<accession>A0A3B0XN24</accession>
<feature type="domain" description="Methyltransferase small" evidence="4">
    <location>
        <begin position="129"/>
        <end position="213"/>
    </location>
</feature>
<gene>
    <name evidence="5" type="ORF">MNBD_GAMMA09-966</name>
</gene>
<evidence type="ECO:0000256" key="1">
    <source>
        <dbReference type="ARBA" id="ARBA00022603"/>
    </source>
</evidence>
<dbReference type="SUPFAM" id="SSF53335">
    <property type="entry name" value="S-adenosyl-L-methionine-dependent methyltransferases"/>
    <property type="match status" value="1"/>
</dbReference>
<dbReference type="AlphaFoldDB" id="A0A3B0XN24"/>
<keyword evidence="2 5" id="KW-0808">Transferase</keyword>
<dbReference type="EMBL" id="UOFI01000056">
    <property type="protein sequence ID" value="VAW64607.1"/>
    <property type="molecule type" value="Genomic_DNA"/>
</dbReference>
<dbReference type="Gene3D" id="1.10.8.10">
    <property type="entry name" value="DNA helicase RuvA subunit, C-terminal domain"/>
    <property type="match status" value="1"/>
</dbReference>
<keyword evidence="3" id="KW-0949">S-adenosyl-L-methionine</keyword>
<dbReference type="InterPro" id="IPR029063">
    <property type="entry name" value="SAM-dependent_MTases_sf"/>
</dbReference>
<keyword evidence="5" id="KW-0689">Ribosomal protein</keyword>
<sequence>MIDKTLPAELRSLRDFIRWGVSRFNQAELFYGHGMASALDEVVYLCLFALHLPHDFSESYFDCALSADEKESVYRLLMRRIDERVPASYLTGEAWFAGLPFYVNKDVLVPRSPIAELIEKRFEPWIEAESVENILDLCCGSGCIGIAAAYAFDWAYVDLVDISPAAIEVAEENIQRHRLDERVSAIESDLFQNVPSRHYDVIVSNPPYVDAQDMAGLPDEYLHEPELGLAAGDDGLDLVVPMLQQARQYLTDQGVLIVEVGNSQYALQQAYPHVPFYWLEFERGGSGIFLLTAEQLDEYQF</sequence>
<dbReference type="InterPro" id="IPR004556">
    <property type="entry name" value="HemK-like"/>
</dbReference>
<evidence type="ECO:0000259" key="4">
    <source>
        <dbReference type="Pfam" id="PF05175"/>
    </source>
</evidence>
<proteinExistence type="inferred from homology"/>
<name>A0A3B0XN24_9ZZZZ</name>
<dbReference type="GO" id="GO:0036009">
    <property type="term" value="F:protein-glutamine N-methyltransferase activity"/>
    <property type="evidence" value="ECO:0007669"/>
    <property type="project" value="InterPro"/>
</dbReference>
<dbReference type="CDD" id="cd02440">
    <property type="entry name" value="AdoMet_MTases"/>
    <property type="match status" value="1"/>
</dbReference>
<dbReference type="PANTHER" id="PTHR47806:SF1">
    <property type="entry name" value="RIBOSOMAL PROTEIN UL3 GLUTAMINE METHYLTRANSFERASE"/>
    <property type="match status" value="1"/>
</dbReference>
<dbReference type="PIRSF" id="PIRSF037167">
    <property type="entry name" value="Mtase_YfcB_prd"/>
    <property type="match status" value="1"/>
</dbReference>
<keyword evidence="5" id="KW-0687">Ribonucleoprotein</keyword>
<dbReference type="NCBIfam" id="TIGR00536">
    <property type="entry name" value="hemK_fam"/>
    <property type="match status" value="1"/>
</dbReference>
<dbReference type="GO" id="GO:0032259">
    <property type="term" value="P:methylation"/>
    <property type="evidence" value="ECO:0007669"/>
    <property type="project" value="UniProtKB-KW"/>
</dbReference>
<dbReference type="EC" id="2.1.1.298" evidence="5"/>
<dbReference type="GO" id="GO:0003676">
    <property type="term" value="F:nucleic acid binding"/>
    <property type="evidence" value="ECO:0007669"/>
    <property type="project" value="InterPro"/>
</dbReference>
<dbReference type="Gene3D" id="3.40.50.150">
    <property type="entry name" value="Vaccinia Virus protein VP39"/>
    <property type="match status" value="1"/>
</dbReference>
<dbReference type="Pfam" id="PF05175">
    <property type="entry name" value="MTS"/>
    <property type="match status" value="1"/>
</dbReference>
<dbReference type="InterPro" id="IPR007848">
    <property type="entry name" value="Small_mtfrase_dom"/>
</dbReference>
<reference evidence="5" key="1">
    <citation type="submission" date="2018-06" db="EMBL/GenBank/DDBJ databases">
        <authorList>
            <person name="Zhirakovskaya E."/>
        </authorList>
    </citation>
    <scope>NUCLEOTIDE SEQUENCE</scope>
</reference>
<dbReference type="InterPro" id="IPR002052">
    <property type="entry name" value="DNA_methylase_N6_adenine_CS"/>
</dbReference>
<dbReference type="PROSITE" id="PS00092">
    <property type="entry name" value="N6_MTASE"/>
    <property type="match status" value="1"/>
</dbReference>
<evidence type="ECO:0000256" key="2">
    <source>
        <dbReference type="ARBA" id="ARBA00022679"/>
    </source>
</evidence>
<evidence type="ECO:0000313" key="5">
    <source>
        <dbReference type="EMBL" id="VAW64607.1"/>
    </source>
</evidence>
<dbReference type="GO" id="GO:0005829">
    <property type="term" value="C:cytosol"/>
    <property type="evidence" value="ECO:0007669"/>
    <property type="project" value="TreeGrafter"/>
</dbReference>
<dbReference type="NCBIfam" id="TIGR03533">
    <property type="entry name" value="L3_gln_methyl"/>
    <property type="match status" value="1"/>
</dbReference>
<protein>
    <submittedName>
        <fullName evidence="5">Ribosomal protein L3 N(5)-glutamine methyltransferase</fullName>
        <ecNumber evidence="5">2.1.1.298</ecNumber>
    </submittedName>
</protein>
<dbReference type="HAMAP" id="MF_02125">
    <property type="entry name" value="L3_methyltr_PrmB"/>
    <property type="match status" value="1"/>
</dbReference>
<keyword evidence="1 5" id="KW-0489">Methyltransferase</keyword>
<dbReference type="InterPro" id="IPR017127">
    <property type="entry name" value="Ribosome_uL3_MTase"/>
</dbReference>
<dbReference type="FunFam" id="3.40.50.150:FF:000042">
    <property type="entry name" value="50S ribosomal protein L3 glutamine methyltransferase"/>
    <property type="match status" value="1"/>
</dbReference>
<evidence type="ECO:0000256" key="3">
    <source>
        <dbReference type="ARBA" id="ARBA00022691"/>
    </source>
</evidence>
<dbReference type="PANTHER" id="PTHR47806">
    <property type="entry name" value="50S RIBOSOMAL PROTEIN L3 GLUTAMINE METHYLTRANSFERASE"/>
    <property type="match status" value="1"/>
</dbReference>